<accession>A0A7Y8FDY0</accession>
<evidence type="ECO:0000313" key="2">
    <source>
        <dbReference type="EMBL" id="NWE77525.1"/>
    </source>
</evidence>
<name>A0A7Y8FDY0_9PSED</name>
<evidence type="ECO:0000256" key="1">
    <source>
        <dbReference type="SAM" id="MobiDB-lite"/>
    </source>
</evidence>
<proteinExistence type="predicted"/>
<dbReference type="Proteomes" id="UP000537188">
    <property type="component" value="Unassembled WGS sequence"/>
</dbReference>
<organism evidence="2 3">
    <name type="scientific">Pseudomonas yamanorum</name>
    <dbReference type="NCBI Taxonomy" id="515393"/>
    <lineage>
        <taxon>Bacteria</taxon>
        <taxon>Pseudomonadati</taxon>
        <taxon>Pseudomonadota</taxon>
        <taxon>Gammaproteobacteria</taxon>
        <taxon>Pseudomonadales</taxon>
        <taxon>Pseudomonadaceae</taxon>
        <taxon>Pseudomonas</taxon>
    </lineage>
</organism>
<feature type="compositionally biased region" description="Polar residues" evidence="1">
    <location>
        <begin position="1"/>
        <end position="17"/>
    </location>
</feature>
<protein>
    <submittedName>
        <fullName evidence="2">Uncharacterized protein</fullName>
    </submittedName>
</protein>
<dbReference type="AlphaFoldDB" id="A0A7Y8FDY0"/>
<feature type="compositionally biased region" description="Basic and acidic residues" evidence="1">
    <location>
        <begin position="31"/>
        <end position="40"/>
    </location>
</feature>
<gene>
    <name evidence="2" type="ORF">HX828_18320</name>
</gene>
<evidence type="ECO:0000313" key="3">
    <source>
        <dbReference type="Proteomes" id="UP000537188"/>
    </source>
</evidence>
<dbReference type="RefSeq" id="WP_177114835.1">
    <property type="nucleotide sequence ID" value="NZ_JACARF010000021.1"/>
</dbReference>
<dbReference type="EMBL" id="JACARF010000021">
    <property type="protein sequence ID" value="NWE77525.1"/>
    <property type="molecule type" value="Genomic_DNA"/>
</dbReference>
<feature type="region of interest" description="Disordered" evidence="1">
    <location>
        <begin position="1"/>
        <end position="68"/>
    </location>
</feature>
<comment type="caution">
    <text evidence="2">The sequence shown here is derived from an EMBL/GenBank/DDBJ whole genome shotgun (WGS) entry which is preliminary data.</text>
</comment>
<sequence length="68" mass="7317">MINALSSSIGQWRSFPSEQDEPAQARKKRSLEHTLAEQHATDPNGVQSGNRSRNNSGGLDSLGGGRLL</sequence>
<reference evidence="2 3" key="1">
    <citation type="submission" date="2020-04" db="EMBL/GenBank/DDBJ databases">
        <title>Molecular characterization of pseudomonads from Agaricus bisporus reveal novel blotch 2 pathogens in Western Europe.</title>
        <authorList>
            <person name="Taparia T."/>
            <person name="Krijger M."/>
            <person name="Haynes E."/>
            <person name="Elpinstone J.G."/>
            <person name="Noble R."/>
            <person name="Van Der Wolf J."/>
        </authorList>
    </citation>
    <scope>NUCLEOTIDE SEQUENCE [LARGE SCALE GENOMIC DNA]</scope>
    <source>
        <strain evidence="2 3">IPO3781</strain>
    </source>
</reference>